<dbReference type="Proteomes" id="UP001157418">
    <property type="component" value="Unassembled WGS sequence"/>
</dbReference>
<evidence type="ECO:0000313" key="2">
    <source>
        <dbReference type="Proteomes" id="UP001157418"/>
    </source>
</evidence>
<name>A0AAU9NTZ2_9ASTR</name>
<reference evidence="1 2" key="1">
    <citation type="submission" date="2022-01" db="EMBL/GenBank/DDBJ databases">
        <authorList>
            <person name="Xiong W."/>
            <person name="Schranz E."/>
        </authorList>
    </citation>
    <scope>NUCLEOTIDE SEQUENCE [LARGE SCALE GENOMIC DNA]</scope>
</reference>
<gene>
    <name evidence="1" type="ORF">LVIROSA_LOCUS27477</name>
</gene>
<protein>
    <submittedName>
        <fullName evidence="1">Uncharacterized protein</fullName>
    </submittedName>
</protein>
<accession>A0AAU9NTZ2</accession>
<proteinExistence type="predicted"/>
<evidence type="ECO:0000313" key="1">
    <source>
        <dbReference type="EMBL" id="CAH1441415.1"/>
    </source>
</evidence>
<sequence length="155" mass="17701">MTTQSITRITRMPKESIFLEEKCTSKPILKSSNLKICIETDDDRSLKAYPHMTLWIKNMKMCAKESFGRLIEKLNSSHSLPGYDACLLVEHAGLKTMMDLSFSHNYPKVGFPCENLGQVVAHLTTIGFTMSENLKEMVPRKGMNEASVIYFYRIK</sequence>
<keyword evidence="2" id="KW-1185">Reference proteome</keyword>
<dbReference type="AlphaFoldDB" id="A0AAU9NTZ2"/>
<organism evidence="1 2">
    <name type="scientific">Lactuca virosa</name>
    <dbReference type="NCBI Taxonomy" id="75947"/>
    <lineage>
        <taxon>Eukaryota</taxon>
        <taxon>Viridiplantae</taxon>
        <taxon>Streptophyta</taxon>
        <taxon>Embryophyta</taxon>
        <taxon>Tracheophyta</taxon>
        <taxon>Spermatophyta</taxon>
        <taxon>Magnoliopsida</taxon>
        <taxon>eudicotyledons</taxon>
        <taxon>Gunneridae</taxon>
        <taxon>Pentapetalae</taxon>
        <taxon>asterids</taxon>
        <taxon>campanulids</taxon>
        <taxon>Asterales</taxon>
        <taxon>Asteraceae</taxon>
        <taxon>Cichorioideae</taxon>
        <taxon>Cichorieae</taxon>
        <taxon>Lactucinae</taxon>
        <taxon>Lactuca</taxon>
    </lineage>
</organism>
<comment type="caution">
    <text evidence="1">The sequence shown here is derived from an EMBL/GenBank/DDBJ whole genome shotgun (WGS) entry which is preliminary data.</text>
</comment>
<dbReference type="EMBL" id="CAKMRJ010005412">
    <property type="protein sequence ID" value="CAH1441415.1"/>
    <property type="molecule type" value="Genomic_DNA"/>
</dbReference>